<dbReference type="RefSeq" id="WP_269010533.1">
    <property type="nucleotide sequence ID" value="NZ_JAANOH010000004.1"/>
</dbReference>
<dbReference type="Proteomes" id="UP001321186">
    <property type="component" value="Unassembled WGS sequence"/>
</dbReference>
<evidence type="ECO:0000313" key="1">
    <source>
        <dbReference type="EMBL" id="MCZ2475932.1"/>
    </source>
</evidence>
<comment type="caution">
    <text evidence="1">The sequence shown here is derived from an EMBL/GenBank/DDBJ whole genome shotgun (WGS) entry which is preliminary data.</text>
</comment>
<keyword evidence="2" id="KW-1185">Reference proteome</keyword>
<protein>
    <submittedName>
        <fullName evidence="1">Uncharacterized protein</fullName>
    </submittedName>
</protein>
<accession>A0ABT4JIJ5</accession>
<proteinExistence type="predicted"/>
<reference evidence="1 2" key="1">
    <citation type="submission" date="2020-03" db="EMBL/GenBank/DDBJ databases">
        <authorList>
            <person name="Pitt A."/>
            <person name="Hahn M.W."/>
        </authorList>
    </citation>
    <scope>NUCLEOTIDE SEQUENCE [LARGE SCALE GENOMIC DNA]</scope>
    <source>
        <strain evidence="1 2">5A-MARBSE</strain>
    </source>
</reference>
<sequence length="265" mass="30096">MFISQQSYNSQLVNGTFLGKLVGTSSYNDFLNNYHLPFWRYIYYSCQLGSSGPYPNPAIISDQDIINWVMNGIYNLNVFAPFNKILIGEAPNNPNTYFYKSTGSYNSIGWSGDIKNALLPNQVFNTREDFLVACSKSGFLLIDIFPYDIKYNKVNGRNKAFRSHWNLLLHRLTGLSKFISPTFALAFGLIRIGKIVIEDKQINQNHSLQNWINNNHKSLISINSSNSLDSLRPNQTKGESRYIRVCGRTNQYGPSTNHLNLAGII</sequence>
<organism evidence="1 2">
    <name type="scientific">Aquirufa ecclesiirivi</name>
    <dbReference type="NCBI Taxonomy" id="2715124"/>
    <lineage>
        <taxon>Bacteria</taxon>
        <taxon>Pseudomonadati</taxon>
        <taxon>Bacteroidota</taxon>
        <taxon>Cytophagia</taxon>
        <taxon>Cytophagales</taxon>
        <taxon>Flectobacillaceae</taxon>
        <taxon>Aquirufa</taxon>
    </lineage>
</organism>
<name>A0ABT4JIJ5_9BACT</name>
<evidence type="ECO:0000313" key="2">
    <source>
        <dbReference type="Proteomes" id="UP001321186"/>
    </source>
</evidence>
<dbReference type="EMBL" id="JAANOH010000004">
    <property type="protein sequence ID" value="MCZ2475932.1"/>
    <property type="molecule type" value="Genomic_DNA"/>
</dbReference>
<gene>
    <name evidence="1" type="ORF">G9H61_10765</name>
</gene>